<feature type="compositionally biased region" description="Polar residues" evidence="2">
    <location>
        <begin position="627"/>
        <end position="636"/>
    </location>
</feature>
<feature type="region of interest" description="Disordered" evidence="2">
    <location>
        <begin position="1"/>
        <end position="25"/>
    </location>
</feature>
<keyword evidence="1" id="KW-0539">Nucleus</keyword>
<dbReference type="EMBL" id="LT671825">
    <property type="protein sequence ID" value="SHO79043.1"/>
    <property type="molecule type" value="Genomic_DNA"/>
</dbReference>
<feature type="domain" description="Zn(2)-C6 fungal-type" evidence="3">
    <location>
        <begin position="187"/>
        <end position="222"/>
    </location>
</feature>
<dbReference type="OrthoDB" id="39175at2759"/>
<evidence type="ECO:0000256" key="1">
    <source>
        <dbReference type="ARBA" id="ARBA00023242"/>
    </source>
</evidence>
<dbReference type="VEuPathDB" id="FungiDB:MSYG_3392"/>
<protein>
    <recommendedName>
        <fullName evidence="3">Zn(2)-C6 fungal-type domain-containing protein</fullName>
    </recommendedName>
</protein>
<evidence type="ECO:0000313" key="4">
    <source>
        <dbReference type="EMBL" id="SHO79043.1"/>
    </source>
</evidence>
<dbReference type="InterPro" id="IPR001138">
    <property type="entry name" value="Zn2Cys6_DnaBD"/>
</dbReference>
<dbReference type="PROSITE" id="PS50048">
    <property type="entry name" value="ZN2_CY6_FUNGAL_2"/>
    <property type="match status" value="1"/>
</dbReference>
<name>A0A1M8A9L5_MALS4</name>
<dbReference type="SMART" id="SM00066">
    <property type="entry name" value="GAL4"/>
    <property type="match status" value="1"/>
</dbReference>
<dbReference type="AlphaFoldDB" id="A0A1M8A9L5"/>
<dbReference type="STRING" id="1230383.A0A1M8A9L5"/>
<reference evidence="5" key="1">
    <citation type="journal article" date="2017" name="Nucleic Acids Res.">
        <title>Proteogenomics produces comprehensive and highly accurate protein-coding gene annotation in a complete genome assembly of Malassezia sympodialis.</title>
        <authorList>
            <person name="Zhu Y."/>
            <person name="Engstroem P.G."/>
            <person name="Tellgren-Roth C."/>
            <person name="Baudo C.D."/>
            <person name="Kennell J.C."/>
            <person name="Sun S."/>
            <person name="Billmyre R.B."/>
            <person name="Schroeder M.S."/>
            <person name="Andersson A."/>
            <person name="Holm T."/>
            <person name="Sigurgeirsson B."/>
            <person name="Wu G."/>
            <person name="Sankaranarayanan S.R."/>
            <person name="Siddharthan R."/>
            <person name="Sanyal K."/>
            <person name="Lundeberg J."/>
            <person name="Nystedt B."/>
            <person name="Boekhout T."/>
            <person name="Dawson T.L. Jr."/>
            <person name="Heitman J."/>
            <person name="Scheynius A."/>
            <person name="Lehtioe J."/>
        </authorList>
    </citation>
    <scope>NUCLEOTIDE SEQUENCE [LARGE SCALE GENOMIC DNA]</scope>
    <source>
        <strain evidence="5">ATCC 42132</strain>
    </source>
</reference>
<proteinExistence type="predicted"/>
<dbReference type="InterPro" id="IPR050797">
    <property type="entry name" value="Carb_Metab_Trans_Reg"/>
</dbReference>
<evidence type="ECO:0000259" key="3">
    <source>
        <dbReference type="PROSITE" id="PS50048"/>
    </source>
</evidence>
<keyword evidence="5" id="KW-1185">Reference proteome</keyword>
<evidence type="ECO:0000256" key="2">
    <source>
        <dbReference type="SAM" id="MobiDB-lite"/>
    </source>
</evidence>
<dbReference type="PROSITE" id="PS00463">
    <property type="entry name" value="ZN2_CY6_FUNGAL_1"/>
    <property type="match status" value="1"/>
</dbReference>
<dbReference type="Gene3D" id="4.10.240.10">
    <property type="entry name" value="Zn(2)-C6 fungal-type DNA-binding domain"/>
    <property type="match status" value="1"/>
</dbReference>
<dbReference type="PANTHER" id="PTHR31668">
    <property type="entry name" value="GLUCOSE TRANSPORT TRANSCRIPTION REGULATOR RGT1-RELATED-RELATED"/>
    <property type="match status" value="1"/>
</dbReference>
<dbReference type="Pfam" id="PF00172">
    <property type="entry name" value="Zn_clus"/>
    <property type="match status" value="1"/>
</dbReference>
<dbReference type="InterPro" id="IPR036864">
    <property type="entry name" value="Zn2-C6_fun-type_DNA-bd_sf"/>
</dbReference>
<dbReference type="GO" id="GO:0008270">
    <property type="term" value="F:zinc ion binding"/>
    <property type="evidence" value="ECO:0007669"/>
    <property type="project" value="InterPro"/>
</dbReference>
<gene>
    <name evidence="4" type="ORF">MSYG_3392</name>
</gene>
<sequence length="718" mass="81540">MSRKLHGSTIYPEAEKTESPSSSTSKELTWPRIYLQLINCFFSYSNTFMPCVEYERFSQAFNRSFGDVHIMSRYLNGEEGDVQTREFFDHRKSFSVSADPNNTVESTPETVEALLTTICAWGSQLILLPFESLDLSVFEPMGHTNLVQAAWDDPELGFRRTAPQGPPESILPEPGTVKRQKRRQGVACDTCRLRRVRCDLMELPPGATACSRCRVKQIVCTDRYIQWRRSRDMSRSTSTARAIPDVQLLPHREEFMELHDLPPSVRSLSQQELIDYGVAREAVFSHFVRRALILVHKYDLVNSYTMQGASVLMLLASLLDYVRPKIAYELQRMASAQIVRLFLRTEFDLNYVQPSISIYDQFSRLSGNRLPHSTWVYDAVSNVSYMRRPQMPRDFCVVGFRGGLDATVHPATLSEFVAVCEQANSTSAVSLYYLLTMAIGGVAHDTYASLMTLPALSAIPPTFASMAEIRSACERLWGDLHKIELSMFILATKMRETHQVALPMNTLQWGWLLLTLSFLLYQAIMRRITDWFSSTKAYHQWTMYSDEEQVEPLMDAIHDLLRESQLSTLGISRTIAHYARNLLPTGLLFRGSSMTRQLFRVAQSIARALPVGEENSDAPVDEPPNRTAPTLHSLLNPTGVETPHETPPPSAQPLPSASSHDINLLISVPDSRSHEPFTRRNKRREMDWCIQGLGQIGFSQAGLEAEIRRIIELVHFMR</sequence>
<evidence type="ECO:0000313" key="5">
    <source>
        <dbReference type="Proteomes" id="UP000186303"/>
    </source>
</evidence>
<dbReference type="Proteomes" id="UP000186303">
    <property type="component" value="Chromosome 5"/>
</dbReference>
<feature type="region of interest" description="Disordered" evidence="2">
    <location>
        <begin position="612"/>
        <end position="658"/>
    </location>
</feature>
<accession>A0A1M8A9L5</accession>
<dbReference type="SUPFAM" id="SSF57701">
    <property type="entry name" value="Zn2/Cys6 DNA-binding domain"/>
    <property type="match status" value="1"/>
</dbReference>
<dbReference type="GO" id="GO:0000981">
    <property type="term" value="F:DNA-binding transcription factor activity, RNA polymerase II-specific"/>
    <property type="evidence" value="ECO:0007669"/>
    <property type="project" value="InterPro"/>
</dbReference>
<dbReference type="CDD" id="cd00067">
    <property type="entry name" value="GAL4"/>
    <property type="match status" value="1"/>
</dbReference>
<organism evidence="4 5">
    <name type="scientific">Malassezia sympodialis (strain ATCC 42132)</name>
    <name type="common">Atopic eczema-associated yeast</name>
    <dbReference type="NCBI Taxonomy" id="1230383"/>
    <lineage>
        <taxon>Eukaryota</taxon>
        <taxon>Fungi</taxon>
        <taxon>Dikarya</taxon>
        <taxon>Basidiomycota</taxon>
        <taxon>Ustilaginomycotina</taxon>
        <taxon>Malasseziomycetes</taxon>
        <taxon>Malasseziales</taxon>
        <taxon>Malasseziaceae</taxon>
        <taxon>Malassezia</taxon>
    </lineage>
</organism>